<comment type="caution">
    <text evidence="2">The sequence shown here is derived from an EMBL/GenBank/DDBJ whole genome shotgun (WGS) entry which is preliminary data.</text>
</comment>
<evidence type="ECO:0000313" key="3">
    <source>
        <dbReference type="Proteomes" id="UP000695562"/>
    </source>
</evidence>
<dbReference type="EMBL" id="AJWJ01000085">
    <property type="protein sequence ID" value="KAF2075795.1"/>
    <property type="molecule type" value="Genomic_DNA"/>
</dbReference>
<sequence length="157" mass="17851">MGNAQSIGGFTPEERKDLIAKTSFSKNDINKLQEDFKREYYGDQEGLKLDCKEFIGALHLFTRAPIEEKLGCLFDVFDSDGSGFLEGNETFRLYAVLISSAQAAGKYQVDEAQKIIKNVFDTKPRVSRSEFILTLSQNQRFTTILGFYPNYSKTNLY</sequence>
<dbReference type="SUPFAM" id="SSF47473">
    <property type="entry name" value="EF-hand"/>
    <property type="match status" value="1"/>
</dbReference>
<accession>A0A8J4V0J7</accession>
<dbReference type="Proteomes" id="UP000695562">
    <property type="component" value="Unassembled WGS sequence"/>
</dbReference>
<evidence type="ECO:0000259" key="1">
    <source>
        <dbReference type="PROSITE" id="PS50222"/>
    </source>
</evidence>
<feature type="domain" description="EF-hand" evidence="1">
    <location>
        <begin position="65"/>
        <end position="100"/>
    </location>
</feature>
<name>A0A8J4V0J7_9MYCE</name>
<dbReference type="AlphaFoldDB" id="A0A8J4V0J7"/>
<keyword evidence="3" id="KW-1185">Reference proteome</keyword>
<organism evidence="2 3">
    <name type="scientific">Polysphondylium violaceum</name>
    <dbReference type="NCBI Taxonomy" id="133409"/>
    <lineage>
        <taxon>Eukaryota</taxon>
        <taxon>Amoebozoa</taxon>
        <taxon>Evosea</taxon>
        <taxon>Eumycetozoa</taxon>
        <taxon>Dictyostelia</taxon>
        <taxon>Dictyosteliales</taxon>
        <taxon>Dictyosteliaceae</taxon>
        <taxon>Polysphondylium</taxon>
    </lineage>
</organism>
<dbReference type="InterPro" id="IPR002048">
    <property type="entry name" value="EF_hand_dom"/>
</dbReference>
<reference evidence="2" key="1">
    <citation type="submission" date="2020-01" db="EMBL/GenBank/DDBJ databases">
        <title>Development of genomics and gene disruption for Polysphondylium violaceum indicates a role for the polyketide synthase stlB in stalk morphogenesis.</title>
        <authorList>
            <person name="Narita B."/>
            <person name="Kawabe Y."/>
            <person name="Kin K."/>
            <person name="Saito T."/>
            <person name="Gibbs R."/>
            <person name="Kuspa A."/>
            <person name="Muzny D."/>
            <person name="Queller D."/>
            <person name="Richards S."/>
            <person name="Strassman J."/>
            <person name="Sucgang R."/>
            <person name="Worley K."/>
            <person name="Schaap P."/>
        </authorList>
    </citation>
    <scope>NUCLEOTIDE SEQUENCE</scope>
    <source>
        <strain evidence="2">QSvi11</strain>
    </source>
</reference>
<dbReference type="Gene3D" id="1.10.238.10">
    <property type="entry name" value="EF-hand"/>
    <property type="match status" value="1"/>
</dbReference>
<dbReference type="Pfam" id="PF13499">
    <property type="entry name" value="EF-hand_7"/>
    <property type="match status" value="1"/>
</dbReference>
<proteinExistence type="predicted"/>
<dbReference type="PROSITE" id="PS50222">
    <property type="entry name" value="EF_HAND_2"/>
    <property type="match status" value="1"/>
</dbReference>
<dbReference type="GO" id="GO:0005509">
    <property type="term" value="F:calcium ion binding"/>
    <property type="evidence" value="ECO:0007669"/>
    <property type="project" value="InterPro"/>
</dbReference>
<dbReference type="InterPro" id="IPR011992">
    <property type="entry name" value="EF-hand-dom_pair"/>
</dbReference>
<evidence type="ECO:0000313" key="2">
    <source>
        <dbReference type="EMBL" id="KAF2075795.1"/>
    </source>
</evidence>
<protein>
    <recommendedName>
        <fullName evidence="1">EF-hand domain-containing protein</fullName>
    </recommendedName>
</protein>
<gene>
    <name evidence="2" type="ORF">CYY_002878</name>
</gene>
<dbReference type="OrthoDB" id="17324at2759"/>